<dbReference type="GO" id="GO:0004386">
    <property type="term" value="F:helicase activity"/>
    <property type="evidence" value="ECO:0007669"/>
    <property type="project" value="UniProtKB-KW"/>
</dbReference>
<keyword evidence="2" id="KW-0067">ATP-binding</keyword>
<proteinExistence type="predicted"/>
<dbReference type="PANTHER" id="PTHR42927:SF1">
    <property type="entry name" value="HELICASE SUPERFAMILY 1 AND 2 DOMAIN-CONTAINING PROTEIN"/>
    <property type="match status" value="1"/>
</dbReference>
<gene>
    <name evidence="2" type="ORF">WCD41_29220</name>
</gene>
<dbReference type="Proteomes" id="UP001370100">
    <property type="component" value="Unassembled WGS sequence"/>
</dbReference>
<reference evidence="2 3" key="1">
    <citation type="submission" date="2024-03" db="EMBL/GenBank/DDBJ databases">
        <title>Actinomycetospora sp. OC33-EN06, a novel actinomycete isolated from wild orchid (Aerides multiflora).</title>
        <authorList>
            <person name="Suriyachadkun C."/>
        </authorList>
    </citation>
    <scope>NUCLEOTIDE SEQUENCE [LARGE SCALE GENOMIC DNA]</scope>
    <source>
        <strain evidence="2 3">OC33-EN06</strain>
    </source>
</reference>
<dbReference type="SMART" id="SM00487">
    <property type="entry name" value="DEXDc"/>
    <property type="match status" value="1"/>
</dbReference>
<dbReference type="Gene3D" id="3.90.1570.50">
    <property type="match status" value="1"/>
</dbReference>
<dbReference type="PANTHER" id="PTHR42927">
    <property type="entry name" value="HELICASE SUPERFAMILY 1 AND 2 DOMAIN-CONTAINING PROTEIN"/>
    <property type="match status" value="1"/>
</dbReference>
<keyword evidence="3" id="KW-1185">Reference proteome</keyword>
<dbReference type="Pfam" id="PF04313">
    <property type="entry name" value="HSDR_N"/>
    <property type="match status" value="1"/>
</dbReference>
<keyword evidence="2" id="KW-0347">Helicase</keyword>
<dbReference type="Pfam" id="PF22679">
    <property type="entry name" value="T1R_D3-like"/>
    <property type="match status" value="1"/>
</dbReference>
<dbReference type="InterPro" id="IPR007409">
    <property type="entry name" value="Restrct_endonuc_type1_HsdR_N"/>
</dbReference>
<evidence type="ECO:0000313" key="3">
    <source>
        <dbReference type="Proteomes" id="UP001370100"/>
    </source>
</evidence>
<dbReference type="InterPro" id="IPR027417">
    <property type="entry name" value="P-loop_NTPase"/>
</dbReference>
<keyword evidence="2" id="KW-0547">Nucleotide-binding</keyword>
<name>A0ABU8NFD5_9PSEU</name>
<keyword evidence="2" id="KW-0378">Hydrolase</keyword>
<dbReference type="SUPFAM" id="SSF52540">
    <property type="entry name" value="P-loop containing nucleoside triphosphate hydrolases"/>
    <property type="match status" value="1"/>
</dbReference>
<accession>A0ABU8NFD5</accession>
<sequence length="1052" mass="116257">MADHNEVVFESEICAYLHAHGWLYSANDTGYDRERALLPEDLFAWLAETQQAPYEKALKAAGSTAKFLDVLTTMLDKPLEHGGGTLNVLREGVQYIGGGRLKMAQFRPETTLNATTNEQYAAMRVRVMRQVRFSTADQRSIDLVFLVNGIPVATVELKTDFTQSVDQAVNQYRKDRNPMTNGRPEPLLSFGRRALVHFAVSNDLAAMTTRLEGEKTHFLPFNVGHDAGAGNPPAQGGTSATAYLWERVWQKDAWLEILGRLMIVESAQEWDVATGTSVRRTSMLFPRFHQWEAVTEIVAAVREEGVGQRYLIEHSAGSGKTNTIAWTAHRLARLHVDDTKVFDSVIVVVDRTVLDGQLQDAIRQIDGSGKIVATISPEDVRKAGAKSKSGLLAAVLKDGALIIAVTVQTFPHALDEIRADSSLKGRRFAVIADEAHSSQSGQISSKLKAVLTAEEVKEVEEGGSVDVETILAAEMTERAESPNISYLAFTATPKNKTLELFGRKGPDGKPVEFHLYSMRQAIEEGYILDVLRGYQSYDTALKIAGQAESGEGEEVVDEAAARKGLMRWVKLHPTNIGQKVQIIVEHFHTNVAELLEGRAKAMVVTDSRKAAVKYKKAIDTYIAKRAGEDPSYTYRTLVAFSGTVTMAEDETWDTDWGPQPDKDDEFTEATLNPGVGSDLAAAFKGTTYRIMLVANKFQTGFDQPLLSAMYVDKKLSGVTAVQTLSRLNRTHRTASGEQKRMTFVLDFVNEPEDIRTSFEPYFRNAALETETDPYVVVHLTSKLAHSGIYTQEQVHEVAEAWVTRKGNNALSSAISPAKNEFAKRYAAAIEADDTLARSELDLFRKDVSTYVRLYDFMSQIVDYGDPYMEMLSIFLRLLEKVIADESWAAEVDLSDVALVGVKHSKATPVDIALTGDGQLKGISGAGTGTQKEPKYVALQVVIDRMNDLFGADAFAESQIREFVHGLVQRLLDQRPDLITQTRVNSRKQFMESQDFQAAVTDAVVDNQQAHNTMADYFFSDGPGVSAVMVALADAFYEAAVDSPDTPGRFTRY</sequence>
<protein>
    <submittedName>
        <fullName evidence="2">DEAD/DEAH box helicase family protein</fullName>
    </submittedName>
</protein>
<dbReference type="EMBL" id="JBBEGL010000014">
    <property type="protein sequence ID" value="MEJ2890572.1"/>
    <property type="molecule type" value="Genomic_DNA"/>
</dbReference>
<organism evidence="2 3">
    <name type="scientific">Actinomycetospora aeridis</name>
    <dbReference type="NCBI Taxonomy" id="3129231"/>
    <lineage>
        <taxon>Bacteria</taxon>
        <taxon>Bacillati</taxon>
        <taxon>Actinomycetota</taxon>
        <taxon>Actinomycetes</taxon>
        <taxon>Pseudonocardiales</taxon>
        <taxon>Pseudonocardiaceae</taxon>
        <taxon>Actinomycetospora</taxon>
    </lineage>
</organism>
<evidence type="ECO:0000259" key="1">
    <source>
        <dbReference type="PROSITE" id="PS51192"/>
    </source>
</evidence>
<dbReference type="InterPro" id="IPR040980">
    <property type="entry name" value="SWI2_SNF2"/>
</dbReference>
<dbReference type="InterPro" id="IPR014001">
    <property type="entry name" value="Helicase_ATP-bd"/>
</dbReference>
<dbReference type="PROSITE" id="PS51192">
    <property type="entry name" value="HELICASE_ATP_BIND_1"/>
    <property type="match status" value="1"/>
</dbReference>
<dbReference type="InterPro" id="IPR055180">
    <property type="entry name" value="HsdR_RecA-like_helicase_dom_2"/>
</dbReference>
<feature type="domain" description="Helicase ATP-binding" evidence="1">
    <location>
        <begin position="301"/>
        <end position="511"/>
    </location>
</feature>
<dbReference type="Pfam" id="PF18766">
    <property type="entry name" value="SWI2_SNF2"/>
    <property type="match status" value="1"/>
</dbReference>
<dbReference type="Gene3D" id="3.40.50.300">
    <property type="entry name" value="P-loop containing nucleotide triphosphate hydrolases"/>
    <property type="match status" value="2"/>
</dbReference>
<comment type="caution">
    <text evidence="2">The sequence shown here is derived from an EMBL/GenBank/DDBJ whole genome shotgun (WGS) entry which is preliminary data.</text>
</comment>
<dbReference type="RefSeq" id="WP_337718771.1">
    <property type="nucleotide sequence ID" value="NZ_JBBEGL010000014.1"/>
</dbReference>
<evidence type="ECO:0000313" key="2">
    <source>
        <dbReference type="EMBL" id="MEJ2890572.1"/>
    </source>
</evidence>